<comment type="caution">
    <text evidence="3">The sequence shown here is derived from an EMBL/GenBank/DDBJ whole genome shotgun (WGS) entry which is preliminary data.</text>
</comment>
<gene>
    <name evidence="3" type="ORF">J2X16_003852</name>
</gene>
<dbReference type="Proteomes" id="UP001180536">
    <property type="component" value="Unassembled WGS sequence"/>
</dbReference>
<keyword evidence="1" id="KW-0732">Signal</keyword>
<accession>A0ABU1ZCY7</accession>
<organism evidence="3 4">
    <name type="scientific">Pelomonas aquatica</name>
    <dbReference type="NCBI Taxonomy" id="431058"/>
    <lineage>
        <taxon>Bacteria</taxon>
        <taxon>Pseudomonadati</taxon>
        <taxon>Pseudomonadota</taxon>
        <taxon>Betaproteobacteria</taxon>
        <taxon>Burkholderiales</taxon>
        <taxon>Sphaerotilaceae</taxon>
        <taxon>Roseateles</taxon>
    </lineage>
</organism>
<dbReference type="RefSeq" id="WP_056875316.1">
    <property type="nucleotide sequence ID" value="NZ_JAVDXQ010000005.1"/>
</dbReference>
<dbReference type="EMBL" id="JAVDXQ010000005">
    <property type="protein sequence ID" value="MDR7298489.1"/>
    <property type="molecule type" value="Genomic_DNA"/>
</dbReference>
<evidence type="ECO:0000256" key="1">
    <source>
        <dbReference type="SAM" id="SignalP"/>
    </source>
</evidence>
<dbReference type="Gene3D" id="1.20.1260.10">
    <property type="match status" value="1"/>
</dbReference>
<sequence>MHTAQRFMSTTLLAAAAMFTVHAHALSDEAFMKDAAQAGAAEIEASKLATTKARNADVKAFATTMIADHTKVADELKALAATKNVTLPDGPSVKQKAELKLIDAGDDDKFDERYAKNFGIKAHEDTIKLFEKASREAKDAEVKAWAQKTLPGLKHHLEMAKALPVNAAKK</sequence>
<dbReference type="Pfam" id="PF13628">
    <property type="entry name" value="DUF4142"/>
    <property type="match status" value="1"/>
</dbReference>
<evidence type="ECO:0000313" key="4">
    <source>
        <dbReference type="Proteomes" id="UP001180536"/>
    </source>
</evidence>
<feature type="signal peptide" evidence="1">
    <location>
        <begin position="1"/>
        <end position="23"/>
    </location>
</feature>
<dbReference type="PANTHER" id="PTHR38593:SF1">
    <property type="entry name" value="BLR2558 PROTEIN"/>
    <property type="match status" value="1"/>
</dbReference>
<keyword evidence="4" id="KW-1185">Reference proteome</keyword>
<dbReference type="InterPro" id="IPR025419">
    <property type="entry name" value="DUF4142"/>
</dbReference>
<evidence type="ECO:0000313" key="3">
    <source>
        <dbReference type="EMBL" id="MDR7298489.1"/>
    </source>
</evidence>
<dbReference type="InterPro" id="IPR012347">
    <property type="entry name" value="Ferritin-like"/>
</dbReference>
<feature type="domain" description="DUF4142" evidence="2">
    <location>
        <begin position="27"/>
        <end position="163"/>
    </location>
</feature>
<evidence type="ECO:0000259" key="2">
    <source>
        <dbReference type="Pfam" id="PF13628"/>
    </source>
</evidence>
<dbReference type="PANTHER" id="PTHR38593">
    <property type="entry name" value="BLR2558 PROTEIN"/>
    <property type="match status" value="1"/>
</dbReference>
<proteinExistence type="predicted"/>
<feature type="chain" id="PRO_5046471355" evidence="1">
    <location>
        <begin position="24"/>
        <end position="170"/>
    </location>
</feature>
<name>A0ABU1ZCY7_9BURK</name>
<protein>
    <submittedName>
        <fullName evidence="3">Membrane protein</fullName>
    </submittedName>
</protein>
<reference evidence="3 4" key="1">
    <citation type="submission" date="2023-07" db="EMBL/GenBank/DDBJ databases">
        <title>Sorghum-associated microbial communities from plants grown in Nebraska, USA.</title>
        <authorList>
            <person name="Schachtman D."/>
        </authorList>
    </citation>
    <scope>NUCLEOTIDE SEQUENCE [LARGE SCALE GENOMIC DNA]</scope>
    <source>
        <strain evidence="3 4">BE310</strain>
    </source>
</reference>